<reference evidence="2" key="2">
    <citation type="submission" date="2025-08" db="UniProtKB">
        <authorList>
            <consortium name="Ensembl"/>
        </authorList>
    </citation>
    <scope>IDENTIFICATION</scope>
</reference>
<name>A0A667ZU11_9TELE</name>
<reference evidence="2" key="3">
    <citation type="submission" date="2025-09" db="UniProtKB">
        <authorList>
            <consortium name="Ensembl"/>
        </authorList>
    </citation>
    <scope>IDENTIFICATION</scope>
</reference>
<feature type="compositionally biased region" description="Basic and acidic residues" evidence="1">
    <location>
        <begin position="114"/>
        <end position="123"/>
    </location>
</feature>
<accession>A0A667ZU11</accession>
<sequence>LTLQRGPYDKPTHLVQSEEPWSRLHDRATSAPRDSLDFCLKSVYNHHEEFLQTKSQTLYQRETVSAGHRWQEAPQNELERDIRMWVSPQRCSIYSIEGAIESHHNASTNRGYSRKHDGSFFSK</sequence>
<protein>
    <submittedName>
        <fullName evidence="2">Uncharacterized protein</fullName>
    </submittedName>
</protein>
<feature type="region of interest" description="Disordered" evidence="1">
    <location>
        <begin position="104"/>
        <end position="123"/>
    </location>
</feature>
<dbReference type="FunCoup" id="A0A667ZU11">
    <property type="interactions" value="302"/>
</dbReference>
<evidence type="ECO:0000313" key="2">
    <source>
        <dbReference type="Ensembl" id="ENSMMDP00005044367.1"/>
    </source>
</evidence>
<reference evidence="2" key="1">
    <citation type="submission" date="2019-06" db="EMBL/GenBank/DDBJ databases">
        <authorList>
            <consortium name="Wellcome Sanger Institute Data Sharing"/>
        </authorList>
    </citation>
    <scope>NUCLEOTIDE SEQUENCE [LARGE SCALE GENOMIC DNA]</scope>
</reference>
<organism evidence="2 3">
    <name type="scientific">Myripristis murdjan</name>
    <name type="common">pinecone soldierfish</name>
    <dbReference type="NCBI Taxonomy" id="586833"/>
    <lineage>
        <taxon>Eukaryota</taxon>
        <taxon>Metazoa</taxon>
        <taxon>Chordata</taxon>
        <taxon>Craniata</taxon>
        <taxon>Vertebrata</taxon>
        <taxon>Euteleostomi</taxon>
        <taxon>Actinopterygii</taxon>
        <taxon>Neopterygii</taxon>
        <taxon>Teleostei</taxon>
        <taxon>Neoteleostei</taxon>
        <taxon>Acanthomorphata</taxon>
        <taxon>Holocentriformes</taxon>
        <taxon>Holocentridae</taxon>
        <taxon>Myripristis</taxon>
    </lineage>
</organism>
<evidence type="ECO:0000256" key="1">
    <source>
        <dbReference type="SAM" id="MobiDB-lite"/>
    </source>
</evidence>
<proteinExistence type="predicted"/>
<dbReference type="AlphaFoldDB" id="A0A667ZU11"/>
<feature type="region of interest" description="Disordered" evidence="1">
    <location>
        <begin position="1"/>
        <end position="22"/>
    </location>
</feature>
<dbReference type="Ensembl" id="ENSMMDT00005045250.1">
    <property type="protein sequence ID" value="ENSMMDP00005044367.1"/>
    <property type="gene ID" value="ENSMMDG00005020360.1"/>
</dbReference>
<gene>
    <name evidence="2" type="primary">cfap276</name>
</gene>
<dbReference type="Pfam" id="PF12494">
    <property type="entry name" value="DUF3695"/>
    <property type="match status" value="1"/>
</dbReference>
<keyword evidence="3" id="KW-1185">Reference proteome</keyword>
<evidence type="ECO:0000313" key="3">
    <source>
        <dbReference type="Proteomes" id="UP000472263"/>
    </source>
</evidence>
<dbReference type="InParanoid" id="A0A667ZU11"/>
<dbReference type="InterPro" id="IPR022179">
    <property type="entry name" value="CFAP276"/>
</dbReference>
<dbReference type="GeneTree" id="ENSGT00940000173571"/>
<dbReference type="Proteomes" id="UP000472263">
    <property type="component" value="Chromosome 7"/>
</dbReference>